<keyword evidence="2" id="KW-1185">Reference proteome</keyword>
<reference evidence="2" key="1">
    <citation type="journal article" date="2019" name="Int. J. Syst. Evol. Microbiol.">
        <title>The Global Catalogue of Microorganisms (GCM) 10K type strain sequencing project: providing services to taxonomists for standard genome sequencing and annotation.</title>
        <authorList>
            <consortium name="The Broad Institute Genomics Platform"/>
            <consortium name="The Broad Institute Genome Sequencing Center for Infectious Disease"/>
            <person name="Wu L."/>
            <person name="Ma J."/>
        </authorList>
    </citation>
    <scope>NUCLEOTIDE SEQUENCE [LARGE SCALE GENOMIC DNA]</scope>
    <source>
        <strain evidence="2">JCM 17224</strain>
    </source>
</reference>
<accession>A0ABP7T5A3</accession>
<gene>
    <name evidence="1" type="ORF">GCM10022408_38020</name>
</gene>
<dbReference type="RefSeq" id="WP_345075221.1">
    <property type="nucleotide sequence ID" value="NZ_BAABDJ010000049.1"/>
</dbReference>
<evidence type="ECO:0000313" key="2">
    <source>
        <dbReference type="Proteomes" id="UP001500567"/>
    </source>
</evidence>
<dbReference type="Proteomes" id="UP001500567">
    <property type="component" value="Unassembled WGS sequence"/>
</dbReference>
<proteinExistence type="predicted"/>
<evidence type="ECO:0000313" key="1">
    <source>
        <dbReference type="EMBL" id="GAA4020390.1"/>
    </source>
</evidence>
<sequence length="104" mass="11386">MSITNTTPAPHLTAYLTWSLGIDMPGLSVVYAADKVAARTLLDDFCANTQPKHKVFDTYSPTEVRRDVGGNAYGVHLLNIGIAPEGTQPHIMVIERGEDVRFDD</sequence>
<protein>
    <submittedName>
        <fullName evidence="1">Uncharacterized protein</fullName>
    </submittedName>
</protein>
<dbReference type="EMBL" id="BAABDJ010000049">
    <property type="protein sequence ID" value="GAA4020390.1"/>
    <property type="molecule type" value="Genomic_DNA"/>
</dbReference>
<organism evidence="1 2">
    <name type="scientific">Hymenobacter fastidiosus</name>
    <dbReference type="NCBI Taxonomy" id="486264"/>
    <lineage>
        <taxon>Bacteria</taxon>
        <taxon>Pseudomonadati</taxon>
        <taxon>Bacteroidota</taxon>
        <taxon>Cytophagia</taxon>
        <taxon>Cytophagales</taxon>
        <taxon>Hymenobacteraceae</taxon>
        <taxon>Hymenobacter</taxon>
    </lineage>
</organism>
<comment type="caution">
    <text evidence="1">The sequence shown here is derived from an EMBL/GenBank/DDBJ whole genome shotgun (WGS) entry which is preliminary data.</text>
</comment>
<name>A0ABP7T5A3_9BACT</name>